<dbReference type="Pfam" id="PF13527">
    <property type="entry name" value="Acetyltransf_9"/>
    <property type="match status" value="1"/>
</dbReference>
<dbReference type="EMBL" id="CP114413">
    <property type="protein sequence ID" value="WAZ25310.1"/>
    <property type="molecule type" value="Genomic_DNA"/>
</dbReference>
<sequence length="407" mass="44990">MRLTAVTPDTFAEYVTMLETAAGRHISAEALDDARELYVLDRTTAIVEDGEMVAGTAADHLELTVPGGRVVPGARTMLTAVLPTSRRRGYMRALMEWHMRDALDHDESVLVGTTPVPAIVGRFDYLATSRALSLEVRRRPGLLSPGACEGGGLRMLPAATRREVLPATFERHRRLRTGQISRRPEFWRMWFRDRPLYRTAPTERFAVAYDDPGGVTQGYLTYRLTHGELRAQPVSRLVVEDLITVTDDARRALWTYCLDFDQADTVVADHLPVDELLPWLLSDRSAVKVTGVRDFMVLRLLDVPAALSERRYAVHGSLVLEVDDPTLTANTGRFRLDGGPDHAAVTPVNAAPDLSLRVGTLGAAYLGDFSFTTLARARLVEARTGGAVALADRMFAARPAPWTVSDW</sequence>
<dbReference type="Pfam" id="PF13530">
    <property type="entry name" value="SCP2_2"/>
    <property type="match status" value="1"/>
</dbReference>
<dbReference type="InterPro" id="IPR036527">
    <property type="entry name" value="SCP2_sterol-bd_dom_sf"/>
</dbReference>
<dbReference type="NCBIfam" id="NF002367">
    <property type="entry name" value="PRK01346.1-4"/>
    <property type="match status" value="1"/>
</dbReference>
<dbReference type="Proteomes" id="UP001164439">
    <property type="component" value="Chromosome"/>
</dbReference>
<dbReference type="SUPFAM" id="SSF55718">
    <property type="entry name" value="SCP-like"/>
    <property type="match status" value="1"/>
</dbReference>
<dbReference type="PANTHER" id="PTHR37817">
    <property type="entry name" value="N-ACETYLTRANSFERASE EIS"/>
    <property type="match status" value="1"/>
</dbReference>
<dbReference type="InterPro" id="IPR025559">
    <property type="entry name" value="Eis_dom"/>
</dbReference>
<dbReference type="EC" id="2.3.1.-" evidence="3"/>
<keyword evidence="3" id="KW-0012">Acyltransferase</keyword>
<dbReference type="InterPro" id="IPR016181">
    <property type="entry name" value="Acyl_CoA_acyltransferase"/>
</dbReference>
<evidence type="ECO:0000313" key="4">
    <source>
        <dbReference type="Proteomes" id="UP001164439"/>
    </source>
</evidence>
<proteinExistence type="predicted"/>
<dbReference type="InterPro" id="IPR041380">
    <property type="entry name" value="Acetyltransf_17"/>
</dbReference>
<dbReference type="Gene3D" id="3.40.630.30">
    <property type="match status" value="2"/>
</dbReference>
<dbReference type="PANTHER" id="PTHR37817:SF1">
    <property type="entry name" value="N-ACETYLTRANSFERASE EIS"/>
    <property type="match status" value="1"/>
</dbReference>
<accession>A0ABY7KP04</accession>
<protein>
    <submittedName>
        <fullName evidence="3">GNAT family N-acetyltransferase</fullName>
        <ecNumber evidence="3">2.3.1.-</ecNumber>
    </submittedName>
</protein>
<gene>
    <name evidence="3" type="ORF">STRCI_006797</name>
</gene>
<organism evidence="3 4">
    <name type="scientific">Streptomyces cinnabarinus</name>
    <dbReference type="NCBI Taxonomy" id="67287"/>
    <lineage>
        <taxon>Bacteria</taxon>
        <taxon>Bacillati</taxon>
        <taxon>Actinomycetota</taxon>
        <taxon>Actinomycetes</taxon>
        <taxon>Kitasatosporales</taxon>
        <taxon>Streptomycetaceae</taxon>
        <taxon>Streptomyces</taxon>
    </lineage>
</organism>
<evidence type="ECO:0000259" key="1">
    <source>
        <dbReference type="Pfam" id="PF13530"/>
    </source>
</evidence>
<feature type="domain" description="Eis-like acetyltransferase" evidence="2">
    <location>
        <begin position="178"/>
        <end position="292"/>
    </location>
</feature>
<dbReference type="InterPro" id="IPR051554">
    <property type="entry name" value="Acetyltransferase_Eis"/>
</dbReference>
<dbReference type="Gene3D" id="3.30.1050.10">
    <property type="entry name" value="SCP2 sterol-binding domain"/>
    <property type="match status" value="1"/>
</dbReference>
<keyword evidence="3" id="KW-0808">Transferase</keyword>
<evidence type="ECO:0000313" key="3">
    <source>
        <dbReference type="EMBL" id="WAZ25310.1"/>
    </source>
</evidence>
<reference evidence="3" key="1">
    <citation type="submission" date="2022-12" db="EMBL/GenBank/DDBJ databases">
        <authorList>
            <person name="Ruckert C."/>
            <person name="Busche T."/>
            <person name="Kalinowski J."/>
            <person name="Wittmann C."/>
        </authorList>
    </citation>
    <scope>NUCLEOTIDE SEQUENCE</scope>
    <source>
        <strain evidence="3">DSM 40467</strain>
    </source>
</reference>
<keyword evidence="4" id="KW-1185">Reference proteome</keyword>
<dbReference type="SUPFAM" id="SSF55729">
    <property type="entry name" value="Acyl-CoA N-acyltransferases (Nat)"/>
    <property type="match status" value="1"/>
</dbReference>
<dbReference type="Pfam" id="PF17668">
    <property type="entry name" value="Acetyltransf_17"/>
    <property type="match status" value="1"/>
</dbReference>
<dbReference type="RefSeq" id="WP_269662792.1">
    <property type="nucleotide sequence ID" value="NZ_CP114413.1"/>
</dbReference>
<name>A0ABY7KP04_9ACTN</name>
<feature type="domain" description="Enhanced intracellular survival protein" evidence="1">
    <location>
        <begin position="303"/>
        <end position="403"/>
    </location>
</feature>
<dbReference type="GO" id="GO:0016746">
    <property type="term" value="F:acyltransferase activity"/>
    <property type="evidence" value="ECO:0007669"/>
    <property type="project" value="UniProtKB-KW"/>
</dbReference>
<evidence type="ECO:0000259" key="2">
    <source>
        <dbReference type="Pfam" id="PF17668"/>
    </source>
</evidence>